<feature type="transmembrane region" description="Helical" evidence="6">
    <location>
        <begin position="230"/>
        <end position="247"/>
    </location>
</feature>
<comment type="subcellular location">
    <subcellularLocation>
        <location evidence="1">Membrane</location>
        <topology evidence="1">Multi-pass membrane protein</topology>
    </subcellularLocation>
</comment>
<reference evidence="8 10" key="2">
    <citation type="journal article" date="2013" name="Nature">
        <title>Insights into bilaterian evolution from three spiralian genomes.</title>
        <authorList>
            <person name="Simakov O."/>
            <person name="Marletaz F."/>
            <person name="Cho S.J."/>
            <person name="Edsinger-Gonzales E."/>
            <person name="Havlak P."/>
            <person name="Hellsten U."/>
            <person name="Kuo D.H."/>
            <person name="Larsson T."/>
            <person name="Lv J."/>
            <person name="Arendt D."/>
            <person name="Savage R."/>
            <person name="Osoegawa K."/>
            <person name="de Jong P."/>
            <person name="Grimwood J."/>
            <person name="Chapman J.A."/>
            <person name="Shapiro H."/>
            <person name="Aerts A."/>
            <person name="Otillar R.P."/>
            <person name="Terry A.Y."/>
            <person name="Boore J.L."/>
            <person name="Grigoriev I.V."/>
            <person name="Lindberg D.R."/>
            <person name="Seaver E.C."/>
            <person name="Weisblat D.A."/>
            <person name="Putnam N.H."/>
            <person name="Rokhsar D.S."/>
        </authorList>
    </citation>
    <scope>NUCLEOTIDE SEQUENCE</scope>
</reference>
<dbReference type="Proteomes" id="UP000015101">
    <property type="component" value="Unassembled WGS sequence"/>
</dbReference>
<feature type="transmembrane region" description="Helical" evidence="6">
    <location>
        <begin position="198"/>
        <end position="218"/>
    </location>
</feature>
<proteinExistence type="predicted"/>
<dbReference type="AlphaFoldDB" id="T1FAS9"/>
<keyword evidence="2 6" id="KW-0812">Transmembrane</keyword>
<feature type="domain" description="Ion transport" evidence="7">
    <location>
        <begin position="163"/>
        <end position="302"/>
    </location>
</feature>
<feature type="region of interest" description="Disordered" evidence="5">
    <location>
        <begin position="462"/>
        <end position="520"/>
    </location>
</feature>
<feature type="region of interest" description="Disordered" evidence="5">
    <location>
        <begin position="600"/>
        <end position="704"/>
    </location>
</feature>
<dbReference type="Pfam" id="PF00520">
    <property type="entry name" value="Ion_trans"/>
    <property type="match status" value="1"/>
</dbReference>
<evidence type="ECO:0000256" key="1">
    <source>
        <dbReference type="ARBA" id="ARBA00004141"/>
    </source>
</evidence>
<dbReference type="PANTHER" id="PTHR45816:SF4">
    <property type="entry name" value="RYR_IP3R HOMOLOGY ASSOCIATED DOMAIN-CONTAINING PROTEIN"/>
    <property type="match status" value="1"/>
</dbReference>
<dbReference type="Gene3D" id="1.10.287.70">
    <property type="match status" value="1"/>
</dbReference>
<feature type="compositionally biased region" description="Basic and acidic residues" evidence="5">
    <location>
        <begin position="612"/>
        <end position="624"/>
    </location>
</feature>
<feature type="transmembrane region" description="Helical" evidence="6">
    <location>
        <begin position="136"/>
        <end position="156"/>
    </location>
</feature>
<dbReference type="PANTHER" id="PTHR45816">
    <property type="entry name" value="MIR DOMAIN-CONTAINING PROTEIN"/>
    <property type="match status" value="1"/>
</dbReference>
<dbReference type="OrthoDB" id="300855at2759"/>
<feature type="compositionally biased region" description="Basic and acidic residues" evidence="5">
    <location>
        <begin position="462"/>
        <end position="480"/>
    </location>
</feature>
<protein>
    <recommendedName>
        <fullName evidence="7">Ion transport domain-containing protein</fullName>
    </recommendedName>
</protein>
<feature type="compositionally biased region" description="Gly residues" evidence="5">
    <location>
        <begin position="687"/>
        <end position="696"/>
    </location>
</feature>
<evidence type="ECO:0000256" key="3">
    <source>
        <dbReference type="ARBA" id="ARBA00022989"/>
    </source>
</evidence>
<keyword evidence="4 6" id="KW-0472">Membrane</keyword>
<dbReference type="EMBL" id="KB097106">
    <property type="protein sequence ID" value="ESN99534.1"/>
    <property type="molecule type" value="Genomic_DNA"/>
</dbReference>
<dbReference type="GO" id="GO:0016020">
    <property type="term" value="C:membrane"/>
    <property type="evidence" value="ECO:0007669"/>
    <property type="project" value="UniProtKB-SubCell"/>
</dbReference>
<dbReference type="GO" id="GO:0005216">
    <property type="term" value="F:monoatomic ion channel activity"/>
    <property type="evidence" value="ECO:0007669"/>
    <property type="project" value="InterPro"/>
</dbReference>
<feature type="compositionally biased region" description="Low complexity" evidence="5">
    <location>
        <begin position="644"/>
        <end position="656"/>
    </location>
</feature>
<dbReference type="EMBL" id="AMQM01005804">
    <property type="status" value="NOT_ANNOTATED_CDS"/>
    <property type="molecule type" value="Genomic_DNA"/>
</dbReference>
<dbReference type="GeneID" id="20205928"/>
<evidence type="ECO:0000313" key="8">
    <source>
        <dbReference type="EMBL" id="ESN99534.1"/>
    </source>
</evidence>
<feature type="compositionally biased region" description="Acidic residues" evidence="5">
    <location>
        <begin position="665"/>
        <end position="676"/>
    </location>
</feature>
<dbReference type="RefSeq" id="XP_009022305.1">
    <property type="nucleotide sequence ID" value="XM_009024057.1"/>
</dbReference>
<sequence>MSIEVLKDDCLQKINFRVKNKNVLREEVKEKMTWNVDRSSPSNKIRDMMKWSKDILKDIYYQRKILSNPFATFFTKQWVLWNQIVILLSVAINILMLVTWNAHTSLEDVEITKNATSVPNELYEPLPRIELEQYDVIILALGGVHNFFCGLVLLFLCMSIMGTIFRGYFFAFHLLNIVNNNQLLRGVIQAVTQNGKSLLWVAVLGFVVFYLYGLVSFALLRSSFDPDNDLYCATLWQCTVTVIRYGLVGQIFDKLNSHPAENTFTKFGLLVIFHLSFFIFITTIGLNIIFGIIVDTFSELRDLKGFDHHINYEHDIWAYIFFFIHLHDTKQCDYTSLELYIYRLLSQEKFDFFPLNRALSLSVMDEGSTDSKIDDLLKYVVTMVDRQREEDAKTKREEERQKQLRWREENRSALLQIGRSQTDPGNEGGQAFGGTLPRRRRKQLEKLQHYSHDYPLYDAKEATSDDHLNHDDAIDRHSDGGYRYGSGGRGGGDDEGGGDSRSISPSGRFRTREPSTWLPEESVDSLDIDYNNESEHSLHHHKHHHHEGMEKGVEMDDRLASSQVGVTTFESRASSIIAPNDYQEDYDGQALLPLSLEKMTSRRSDTAASCRSDLDRMSPIDAVKRKERKFGKSGGPSGSGSGGRKSSVSSRSAGSSINRDIGNVDGDDEAAILDDPFEVRSERGGGRRGGGGGGRGGEVDASHTKRVGNNVEIINLSNLNPRLEQVRRLHTAFKIEKAFESLQTSIM</sequence>
<evidence type="ECO:0000256" key="5">
    <source>
        <dbReference type="SAM" id="MobiDB-lite"/>
    </source>
</evidence>
<feature type="region of interest" description="Disordered" evidence="5">
    <location>
        <begin position="416"/>
        <end position="438"/>
    </location>
</feature>
<keyword evidence="3 6" id="KW-1133">Transmembrane helix</keyword>
<dbReference type="InParanoid" id="T1FAS9"/>
<evidence type="ECO:0000256" key="6">
    <source>
        <dbReference type="SAM" id="Phobius"/>
    </source>
</evidence>
<dbReference type="CTD" id="20205928"/>
<evidence type="ECO:0000313" key="9">
    <source>
        <dbReference type="EnsemblMetazoa" id="HelroP176700"/>
    </source>
</evidence>
<dbReference type="InterPro" id="IPR005821">
    <property type="entry name" value="Ion_trans_dom"/>
</dbReference>
<feature type="transmembrane region" description="Helical" evidence="6">
    <location>
        <begin position="267"/>
        <end position="294"/>
    </location>
</feature>
<dbReference type="EnsemblMetazoa" id="HelroT176700">
    <property type="protein sequence ID" value="HelroP176700"/>
    <property type="gene ID" value="HelroG176700"/>
</dbReference>
<evidence type="ECO:0000259" key="7">
    <source>
        <dbReference type="Pfam" id="PF00520"/>
    </source>
</evidence>
<evidence type="ECO:0000256" key="2">
    <source>
        <dbReference type="ARBA" id="ARBA00022692"/>
    </source>
</evidence>
<dbReference type="STRING" id="6412.T1FAS9"/>
<dbReference type="KEGG" id="hro:HELRODRAFT_176700"/>
<dbReference type="HOGENOM" id="CLU_372256_0_0_1"/>
<feature type="transmembrane region" description="Helical" evidence="6">
    <location>
        <begin position="78"/>
        <end position="100"/>
    </location>
</feature>
<evidence type="ECO:0000313" key="10">
    <source>
        <dbReference type="Proteomes" id="UP000015101"/>
    </source>
</evidence>
<dbReference type="InterPro" id="IPR015925">
    <property type="entry name" value="Ryanodine_IP3_receptor"/>
</dbReference>
<dbReference type="eggNOG" id="KOG3533">
    <property type="taxonomic scope" value="Eukaryota"/>
</dbReference>
<feature type="compositionally biased region" description="Gly residues" evidence="5">
    <location>
        <begin position="632"/>
        <end position="643"/>
    </location>
</feature>
<keyword evidence="10" id="KW-1185">Reference proteome</keyword>
<reference evidence="10" key="1">
    <citation type="submission" date="2012-12" db="EMBL/GenBank/DDBJ databases">
        <authorList>
            <person name="Hellsten U."/>
            <person name="Grimwood J."/>
            <person name="Chapman J.A."/>
            <person name="Shapiro H."/>
            <person name="Aerts A."/>
            <person name="Otillar R.P."/>
            <person name="Terry A.Y."/>
            <person name="Boore J.L."/>
            <person name="Simakov O."/>
            <person name="Marletaz F."/>
            <person name="Cho S.-J."/>
            <person name="Edsinger-Gonzales E."/>
            <person name="Havlak P."/>
            <person name="Kuo D.-H."/>
            <person name="Larsson T."/>
            <person name="Lv J."/>
            <person name="Arendt D."/>
            <person name="Savage R."/>
            <person name="Osoegawa K."/>
            <person name="de Jong P."/>
            <person name="Lindberg D.R."/>
            <person name="Seaver E.C."/>
            <person name="Weisblat D.A."/>
            <person name="Putnam N.H."/>
            <person name="Grigoriev I.V."/>
            <person name="Rokhsar D.S."/>
        </authorList>
    </citation>
    <scope>NUCLEOTIDE SEQUENCE</scope>
</reference>
<organism evidence="9 10">
    <name type="scientific">Helobdella robusta</name>
    <name type="common">Californian leech</name>
    <dbReference type="NCBI Taxonomy" id="6412"/>
    <lineage>
        <taxon>Eukaryota</taxon>
        <taxon>Metazoa</taxon>
        <taxon>Spiralia</taxon>
        <taxon>Lophotrochozoa</taxon>
        <taxon>Annelida</taxon>
        <taxon>Clitellata</taxon>
        <taxon>Hirudinea</taxon>
        <taxon>Rhynchobdellida</taxon>
        <taxon>Glossiphoniidae</taxon>
        <taxon>Helobdella</taxon>
    </lineage>
</organism>
<name>T1FAS9_HELRO</name>
<accession>T1FAS9</accession>
<evidence type="ECO:0000256" key="4">
    <source>
        <dbReference type="ARBA" id="ARBA00023136"/>
    </source>
</evidence>
<dbReference type="GO" id="GO:0006816">
    <property type="term" value="P:calcium ion transport"/>
    <property type="evidence" value="ECO:0007669"/>
    <property type="project" value="InterPro"/>
</dbReference>
<gene>
    <name evidence="9" type="primary">20205928</name>
    <name evidence="8" type="ORF">HELRODRAFT_176700</name>
</gene>
<reference evidence="9" key="3">
    <citation type="submission" date="2015-06" db="UniProtKB">
        <authorList>
            <consortium name="EnsemblMetazoa"/>
        </authorList>
    </citation>
    <scope>IDENTIFICATION</scope>
</reference>